<dbReference type="SUPFAM" id="SSF56801">
    <property type="entry name" value="Acetyl-CoA synthetase-like"/>
    <property type="match status" value="4"/>
</dbReference>
<dbReference type="Pfam" id="PF00975">
    <property type="entry name" value="Thioesterase"/>
    <property type="match status" value="1"/>
</dbReference>
<feature type="compositionally biased region" description="Basic and acidic residues" evidence="4">
    <location>
        <begin position="2763"/>
        <end position="2775"/>
    </location>
</feature>
<dbReference type="InterPro" id="IPR023213">
    <property type="entry name" value="CAT-like_dom_sf"/>
</dbReference>
<name>A0ABQ8NNB3_PYRGI</name>
<sequence length="5892" mass="646366">MWALFEEVVKSLPNAPAVQFETSAPWSYEELHKSASKFAEQLQRVVKSGQHVAVMLERSPAQVASILAIAKIGAVYVPVDHNLPRTRVHSIVASVEDCVILCDTNGNAILDENMPRLLVTGEGRNLAIQPYHLAFNAQATCVDPSEDDVAAVLFTSGSTGNAKGVQLTHRNLILPARFLAEREKIGPSSRVFQFARSSFDVHLIDIMCALLHGGLLLQVSQDKLMTDTAGWMRRLEVNTAHLTPSTISMLDPELLPALQYLVTCGEPVTRGIIDRFASRVVLTNLYGPCEASSVVAKTLRPGDDVSVIGRPSPHASVVVITPGGYAAAEGTTGEIVVKGGSVFKGYSNRDVHPCFLDAVLFPGMQRVSGPWYCTGDYGYVEPTSGNMHLVGRMDDQVKVNGQRVELGDIEAVVSQYVGRCTVLAHSVGGRRRLFAVVSRKRDLSPPEEDVRRDFDGAALEKVVFNACSKCLPPYMIPRTIAVQAIPQSPSGKIDAKKIRSFIESLHQGDAHFFRSAHDSSLPLHQRITALVSERLQQHVPRGDSLLEWGFTSVDATALIKSALDISGREIRFRDFMADPSIDGICRLIESAETREKGVPRAAQVHTAMENSVYESWYRPTLAQESLFRASQMCGHHAYICSFAFEILSPIDVGRLIRSVESVYGRHDAFNTSFSDEHVPTGAEDPCIMARVRNRDFWARSRSRTVSYREVEHLMAATQKKSVADLLLAAFQADHPQEKSLDLAVDPPAWMTLYAADEKSSSWLAVFKFHHLVIDLHSFQRFWSDVITAYRQGPEDFARATPTPPLSFRHFAEMYRAQVLARRDRDMEWWTERARNFAPEPILQHADHGDDDKSSGEDYTASMFWQPMSTQIVAQFLSNRPAGTTAFGRWLGLCQIFMYRLTGAARFLMGVPGSVRTEQPRFSDVVGYGITLGVLPVSIPAEDHVRVADFLNAAARDYWDCHEHDQAIEDVVRCFPARPSAYSRVTPEPAKINFQFAYEDGARLQGRQEIEHGCSGSDGPAIVYKPLDVPPPNSHYALVIHVDDSAVSPRVGFHYQTRSFDERGLHSIIALFEDTLAAVTKGGNDLRIRDLRPDRPLYPVTYAANPTSVHQVDASPSLSLGTSPSQPSQPSQPSLMQILKECWADILGGSPNSLQDDRSFFRSGGDSISVIRFCSKARAKGVVGCTVGKVYASPTLAQMAKAFRLKEALTTALPMPQLCLGPQESLQEGPGQGRSLVGSQLPTAISAAAKVFPLLNMSSVGGALEAAGIAHSDVEAVYPATPMQSAMIWHMRSTPGTYVVQHILRIEGSVNCGRLEKAWERVVAAHPALRTVFVESPKATGDTPCFGIELKQGKDSVVCTTLQHPLVAAEMEDFLLKDRQSGFPVASKTACRLVLVRQSGLVDGNYTMILTMNHASIDGWSVGKILADLQDAYEGIKIRDGSSFSPNVAHMFGADQTQARVFWQSYLSNALVPKPGSGFSDEYGSESQPVIQVARITPENSISANSLRLAASALNTTPFTVVQCAFSMAISCRAPTPTTCSTKTKVMFWTTISGRGYREGDAEAVGNFINTIPCVVHQPGHDAELRLADWLRQEQDAFGGAVTHSHFPVSETMSFLNPGDATVNALLVFSNQSGLDSASATRRSLRISHAGGHDYSNVAYTVVVTPTKDKVEFLAKYDARLVSEGEAMKILARTAALVNSMVSIAESSHNGALPSVCRLAHPELDHPAKHHVQSKVRSFKEFMAQASCSKDTLVSLFKNAVKSHPSAAAIESASFSMTYAELDRASDRVAVHMLTEMDLRRGLVALFFPRSVFMIIAMLGTLKAGLAYCPIEWDAPPARVARLLRQLNVSTIVSNNHGFEMLSSLDAVIEAINVDRIMALGIHPPTARPKTALPSIISPDSTCYVMLTSGSTGTPKPAMLTHRAVTSAVQQAVKAYALGPSSRVLLCANYIFDASATDIYGSLITGATLVLRSDNELRTDLAATVLAYRINWLHVTPTVFKFMSPSAAYGLRTVVLGGEMLHRSLVRSLTAHVPLVIGAYGPTETAIQVLISPVAGARGGDDNDVVVYDALPGNLVVLADQRGELCYINEPGEILVAGVQVFAGYEGEVVSASQEYLIELRDFPGLKFYRTGDLARWLPDMRIQILGRRDAQLKVAGMRIHPAEIETVLESHPDVLRASVASCNGRLCAMVQAKDSTSPSLEGRDLAAFCRTILPGRLVPSFISSVDRLPVLPSQKIDRAKVLAMVEQHLARDGASAADSRHLSRAEAALWSLVLQVTSASSGASVPDPNTALSDHGVDSLGFIQLRGILARDFGVVASYSELRKKGTIRSIAALIPSDRIPQEKSTSTRQTPADMQVLAHNEDRQKAKRLGSFPALPSQRTAWVAQQSLRDSRYNVQRVAEIRNFHGSRVLDGLMKVVSAVDLFRTVFKFDAKHCCLQQVLLSQPNVSVEYTVIREGEDPMSIIRETISSDTFVFDLEKGPMAKWKVFEAPENGTPRVFLYSNIHHILVDAHTTHQLGQLLGQAMQDQPLRLPTTHAVDLALELQKREIQQAKDMDRWKFTLRGARKFETTFLLLIHHYTGSDDVTITTPVSSRGSVPEFSTVLGNLTNAVFLRSQIFPTDTVESFARRVCAAIEFAIEANQPLEAVASACGLVLRDHSVQFVLHDERRTRCDGYVTDISVETLQSFTQSSKPKVNLAWHVFVRDETSFELLIEYETTQHNQAWIQSAADVYKTLVERLASAEFAQHHPSSVLAELKELVALEPESSRHSTHSDQEPLSASSSWSSNDGQIQTPSQSCMSWESVNHEHDNDDDIRNKCSDETQVPPTSQAVKNGHDFEVLLTKTLQETLGAPTIDPEKPFHELGLDSFGAMAFISNIYEVAPELEINIGDIMEHQTIQNLARWLAGSMDESATEAGEDQKHSQRAPHQDTCPDDQQRQIAPASHIQRLFYLLQEQLGDTTYSVPALYRVHEIPIVAVLAAAQAIANTHDVFRTTFDVEDDEIVQVVNANPDHKYSLCDFSSRPDLAVSIQEMRRICHQDCGTLFDLTTGPLVRFHGFLLPDRSQFFFVNFHHIIVDEQSLGCFIKHVEAVATGRQSVHEAIPKASYLDVTRRQNKLLQDPAHLAKATDFWRRALSDDKSHVAWGGVDTKDPSLSIFQPAKFVKRAMTLGGDSAGWAYPLGATSFGAHLFALQLLLALRKGNSTNTMLIPATCRNPRFGEQDMYGSFVNTLPVPLELHRDQDLRENLARFNRTLGGVLSYAHIPSQMIMDMSGRKFGQFDMMFVYHESCAPSESSRRTEPKRRPKLERAMEMLPASPPTTAKFPVTLNLNKVFNSEECTTLLQIYVEYNPGLIDEASAALFCRQFERLLGLLNGRDTAALSISSLSAVLDDASSPAVPPHFHGRVDTALARENFIDVQILEQAERTPEALAAVFENDVARATYRELADMVYNARHIISSAKGGGIAHCTSLRGKRIAVVGDVSIERLAVLIAVMSLGAAYIPIDLANPLDWNKTIVKDCDPCCMVFMPEEAGSQREDSSANLWSYMGESVPTCTRVRIPAGLHACGPFKNRNMLFPVQDRSDDDIAYVLYTSGSTGVPKGVPIKHGGLKNSVAEHRRCCMFSTATRLLGVAPWTFDVSVVDMFGPLSIGAQLVLGRRDYILSDLTGVVQYHSVSHISTTPTVASLLDPDEVPTIKSLALGGEPMTKATRDAWAPRIMLLNVYGPTEATVDVITRRCYPDTPISNIGRPLANVQAYILDDSAELQQVPAGEVGQLALGGVQVSPGYLRDPPGRPCPFIQHIKYGPLYLTGDLASFEPDGTIVCKGRMDNMINLRGLRVELGAVESVAEEVLVGRTGAGKCVTSKLLKNGSAQEVLVALFCAAEDTTTADADTRIKIGTVTARQTVTAKQQELVSEMKAAVLKKLPKYFLPDYWVPVDGFPRNKNQKLDRKQVQAFVNGLSDVQLEAWHLDNYASAGRHLMEQQGGEATMAKPPSPQPLSGRTIASASTSPRSASTDLVIAAFEKILGAGKAIDAETNFFAVGGDSISVIRLCTALRAAVVAAGLGKITLRVRDIYAVPTPEELAGIIDKQTGKNVDSGGRQLKKPTPPDTFPITPIMDYFLRTGRANINWFNQGHAFQLAPGLTFDDFLAAWRRVVKMHPMLRMRLVTPPGQDPKALAKLSIAEAEDANVKISRRVLGSLADLESETHIMQGSLDIEHGPISGIVGEFRDGSRVYCSAVVHHMAIDVVSWHIVCEDMENLLHRREPEPEVSSFKDWAEELFSRRPSHLIESCDIPSRTGFNLFVEDTSCLEKNTHATGFFLNVKAPLHVVQAAEKYGVDTVDLILATLVCALGRWRDMDGVQLVFESHGRELSHEKLDLASTVGWFTYMIPILFQLPDPSSVSIPKYLAHVHETRVGSMARADFAAPILPVGGCSSQEPECLAVLNYLGHNTSGSADRALRRANEVNMGSWEDPLNKRPFVFEFESSIDDDCVNLGVFFSRAIHTEADMHKLLSLWDSTLREFATGSWIVNGLLDKAPQPRWIPQELRPHRDALEAALRKHKIQPSQVERLVPATDIQAAMVLASLGSRSYMHSYDYDVEVPDSKKLCAAWAAIFRRHSIFRTVFLPVARNVPAAFNTNLLQVVLKADSVADDQIVAIGPPPPKMRAAYGQILSKIFLYQVDGKKRITWFCHHAYMDQWSRSIVFKDLEAFYRGSLPITRPAPQFADVAQHQSSVAGQVSQEEHLEFWTRYLKDVEDGGILVDHSIDPVMQKQLAEDRHQKVRLDLDLQRLVGVAAQRRTSVLNIVRASWALVLAAYGSSQDVVFGTVSAGRGIDVPGVDVAGVVGPLLGTSLLRVKVDWTTTVEEFVDAVTDTCMDVAEHELGLSLRKILAAGTAGRKGSGGALFNTSIMMPVVGKSRLANQGEEKPREQESFKMTARDRDEVTDMPLIVTVEPGVSVPKTTVISGRMHGRDFDDKYIGHLLRSLGCVLSSFATALDYNNSTGAQKIPERTAMRLCDIDLLDKEHATQIEQYATGPEYPPDAELTCWDILDMRARKSPRSVAIEFHTAKAKGKARTITYSALHELAEKGAAGLALQTSTLGKTLHGERVALYLDKSIETVATIFAAHRLCATYVPLDIESPPSRIRDLVGSIRPAAVVCELKDKQLLSGLVGSETIVVTIQDIFGGAGGGAASSKGRVESTRPKLDEVAAILFTSGSTGLPKGVLMPHRQAAGFGVMMASALQYRTSDRVFAFARMLFDVALTDIFGTFYAGATLLLAPHAECVSRLLPLLQSTRATCVFCTPSVAGLLPGPDRTPLLRCMWIAGERATEAVIKKWTCPRRDASKQAVRLVNGYGPTEGVVITWKLCRPDTDGSCVGRPAMGMKVRILDEYMRPVPIGTKGLIWCSGRQLSLGYFGRKDATDAVFRPDPWNAGNELIYNTGDIGAYNADGELLYFSRNDRQVKIHGQRTELGEIESLLGSNDEQVVVILFNNGQGNNNSPRLIGFHAANSPARDHTVDGACEVKEDTSPIGQARTQMLQARARDKLAPFMVPNMLIAITAMPLNSNGKVDQSKLKSFYAARQGASPSSVNLPSPSTIEAHKPGSKDLEYPTPPDDALADCLVHFRSRKSSGPTQQRTIYGLFAVTGLSRQYRAIAERLTPDFNLVGVDNIFRDQPTHYPSIAGAMAADHAAAILHHRRSLGKENDPEPVLLFGYSFSGTLAWEIARELLGRGHRVQIVMVDADARPRPPKDYEQFPDEALERYLELPSEETIKQIRALEIDEGDEMAVHRRNVLSQSRHNMRLCDECVPGPMGSGCKVCLVKLCCNPSSSQGTAAPSAAARDNCGGECASPNGFDKFIPSMRVRCLQAIDHYRMLSDDSSIKAIAKVLMELFG</sequence>
<feature type="region of interest" description="Disordered" evidence="4">
    <location>
        <begin position="1111"/>
        <end position="1131"/>
    </location>
</feature>
<dbReference type="Gene3D" id="3.40.50.1820">
    <property type="entry name" value="alpha/beta hydrolase"/>
    <property type="match status" value="1"/>
</dbReference>
<dbReference type="InterPro" id="IPR000873">
    <property type="entry name" value="AMP-dep_synth/lig_dom"/>
</dbReference>
<feature type="region of interest" description="Disordered" evidence="4">
    <location>
        <begin position="2763"/>
        <end position="2816"/>
    </location>
</feature>
<dbReference type="Gene3D" id="3.30.300.30">
    <property type="match status" value="4"/>
</dbReference>
<dbReference type="PROSITE" id="PS00455">
    <property type="entry name" value="AMP_BINDING"/>
    <property type="match status" value="4"/>
</dbReference>
<feature type="region of interest" description="Disordered" evidence="4">
    <location>
        <begin position="5583"/>
        <end position="5604"/>
    </location>
</feature>
<dbReference type="InterPro" id="IPR001031">
    <property type="entry name" value="Thioesterase"/>
</dbReference>
<dbReference type="PROSITE" id="PS00012">
    <property type="entry name" value="PHOSPHOPANTETHEINE"/>
    <property type="match status" value="1"/>
</dbReference>
<evidence type="ECO:0000256" key="4">
    <source>
        <dbReference type="SAM" id="MobiDB-lite"/>
    </source>
</evidence>
<feature type="domain" description="Carrier" evidence="5">
    <location>
        <begin position="1129"/>
        <end position="1206"/>
    </location>
</feature>
<feature type="region of interest" description="Disordered" evidence="4">
    <location>
        <begin position="3980"/>
        <end position="4007"/>
    </location>
</feature>
<dbReference type="PANTHER" id="PTHR45527">
    <property type="entry name" value="NONRIBOSOMAL PEPTIDE SYNTHETASE"/>
    <property type="match status" value="1"/>
</dbReference>
<dbReference type="InterPro" id="IPR029058">
    <property type="entry name" value="AB_hydrolase_fold"/>
</dbReference>
<reference evidence="6" key="1">
    <citation type="submission" date="2021-01" db="EMBL/GenBank/DDBJ databases">
        <title>Deciphering the adaptive evolutionary patterns associated with biogeogrpahic diversity in the finger millet blast pathogen Magnaporthe oryzae in Eastern Africa.</title>
        <authorList>
            <person name="Onyema G."/>
            <person name="Shittu T.A."/>
            <person name="Dodsworth S."/>
            <person name="Devilliers S."/>
            <person name="Muthumeenakshi S."/>
            <person name="Sreenivasaprasad S."/>
        </authorList>
    </citation>
    <scope>NUCLEOTIDE SEQUENCE</scope>
    <source>
        <strain evidence="6">D15/s37</strain>
    </source>
</reference>
<feature type="compositionally biased region" description="Low complexity" evidence="4">
    <location>
        <begin position="1114"/>
        <end position="1131"/>
    </location>
</feature>
<dbReference type="InterPro" id="IPR045851">
    <property type="entry name" value="AMP-bd_C_sf"/>
</dbReference>
<dbReference type="InterPro" id="IPR009081">
    <property type="entry name" value="PP-bd_ACP"/>
</dbReference>
<feature type="domain" description="Carrier" evidence="5">
    <location>
        <begin position="2832"/>
        <end position="2908"/>
    </location>
</feature>
<dbReference type="PROSITE" id="PS50075">
    <property type="entry name" value="CARRIER"/>
    <property type="match status" value="4"/>
</dbReference>
<evidence type="ECO:0000256" key="1">
    <source>
        <dbReference type="ARBA" id="ARBA00022450"/>
    </source>
</evidence>
<dbReference type="InterPro" id="IPR001242">
    <property type="entry name" value="Condensation_dom"/>
</dbReference>
<dbReference type="Gene3D" id="3.40.50.12780">
    <property type="entry name" value="N-terminal domain of ligase-like"/>
    <property type="match status" value="4"/>
</dbReference>
<keyword evidence="1" id="KW-0596">Phosphopantetheine</keyword>
<gene>
    <name evidence="6" type="ORF">MCOR33_004351</name>
</gene>
<dbReference type="Gene3D" id="3.30.559.30">
    <property type="entry name" value="Nonribosomal peptide synthetase, condensation domain"/>
    <property type="match status" value="6"/>
</dbReference>
<protein>
    <submittedName>
        <fullName evidence="6">NRPS</fullName>
    </submittedName>
</protein>
<feature type="compositionally biased region" description="Polar residues" evidence="4">
    <location>
        <begin position="2776"/>
        <end position="2803"/>
    </location>
</feature>
<evidence type="ECO:0000256" key="3">
    <source>
        <dbReference type="ARBA" id="ARBA00022598"/>
    </source>
</evidence>
<dbReference type="Proteomes" id="UP001059893">
    <property type="component" value="Unassembled WGS sequence"/>
</dbReference>
<dbReference type="InterPro" id="IPR020806">
    <property type="entry name" value="PKS_PP-bd"/>
</dbReference>
<keyword evidence="2" id="KW-0597">Phosphoprotein</keyword>
<dbReference type="Gene3D" id="3.30.559.10">
    <property type="entry name" value="Chloramphenicol acetyltransferase-like domain"/>
    <property type="match status" value="6"/>
</dbReference>
<dbReference type="InterPro" id="IPR042099">
    <property type="entry name" value="ANL_N_sf"/>
</dbReference>
<feature type="compositionally biased region" description="Polar residues" evidence="4">
    <location>
        <begin position="5583"/>
        <end position="5595"/>
    </location>
</feature>
<keyword evidence="3" id="KW-0436">Ligase</keyword>
<dbReference type="Pfam" id="PF00668">
    <property type="entry name" value="Condensation"/>
    <property type="match status" value="7"/>
</dbReference>
<comment type="caution">
    <text evidence="6">The sequence shown here is derived from an EMBL/GenBank/DDBJ whole genome shotgun (WGS) entry which is preliminary data.</text>
</comment>
<evidence type="ECO:0000313" key="6">
    <source>
        <dbReference type="EMBL" id="KAI6299760.1"/>
    </source>
</evidence>
<evidence type="ECO:0000256" key="2">
    <source>
        <dbReference type="ARBA" id="ARBA00022553"/>
    </source>
</evidence>
<proteinExistence type="predicted"/>
<evidence type="ECO:0000313" key="7">
    <source>
        <dbReference type="Proteomes" id="UP001059893"/>
    </source>
</evidence>
<dbReference type="SMART" id="SM00823">
    <property type="entry name" value="PKS_PP"/>
    <property type="match status" value="4"/>
</dbReference>
<dbReference type="Pfam" id="PF00501">
    <property type="entry name" value="AMP-binding"/>
    <property type="match status" value="4"/>
</dbReference>
<evidence type="ECO:0000259" key="5">
    <source>
        <dbReference type="PROSITE" id="PS50075"/>
    </source>
</evidence>
<dbReference type="Pfam" id="PF00550">
    <property type="entry name" value="PP-binding"/>
    <property type="match status" value="4"/>
</dbReference>
<dbReference type="EMBL" id="JABSND010000063">
    <property type="protein sequence ID" value="KAI6299760.1"/>
    <property type="molecule type" value="Genomic_DNA"/>
</dbReference>
<dbReference type="NCBIfam" id="NF003417">
    <property type="entry name" value="PRK04813.1"/>
    <property type="match status" value="4"/>
</dbReference>
<dbReference type="SUPFAM" id="SSF52777">
    <property type="entry name" value="CoA-dependent acyltransferases"/>
    <property type="match status" value="12"/>
</dbReference>
<dbReference type="Gene3D" id="1.10.1200.10">
    <property type="entry name" value="ACP-like"/>
    <property type="match status" value="4"/>
</dbReference>
<feature type="domain" description="Carrier" evidence="5">
    <location>
        <begin position="4007"/>
        <end position="4089"/>
    </location>
</feature>
<dbReference type="InterPro" id="IPR020845">
    <property type="entry name" value="AMP-binding_CS"/>
</dbReference>
<keyword evidence="7" id="KW-1185">Reference proteome</keyword>
<feature type="compositionally biased region" description="Basic and acidic residues" evidence="4">
    <location>
        <begin position="2804"/>
        <end position="2816"/>
    </location>
</feature>
<feature type="domain" description="Carrier" evidence="5">
    <location>
        <begin position="2260"/>
        <end position="2339"/>
    </location>
</feature>
<organism evidence="6 7">
    <name type="scientific">Pyricularia grisea</name>
    <name type="common">Crabgrass-specific blast fungus</name>
    <name type="synonym">Magnaporthe grisea</name>
    <dbReference type="NCBI Taxonomy" id="148305"/>
    <lineage>
        <taxon>Eukaryota</taxon>
        <taxon>Fungi</taxon>
        <taxon>Dikarya</taxon>
        <taxon>Ascomycota</taxon>
        <taxon>Pezizomycotina</taxon>
        <taxon>Sordariomycetes</taxon>
        <taxon>Sordariomycetidae</taxon>
        <taxon>Magnaporthales</taxon>
        <taxon>Pyriculariaceae</taxon>
        <taxon>Pyricularia</taxon>
    </lineage>
</organism>
<dbReference type="SUPFAM" id="SSF47336">
    <property type="entry name" value="ACP-like"/>
    <property type="match status" value="4"/>
</dbReference>
<accession>A0ABQ8NNB3</accession>
<dbReference type="SUPFAM" id="SSF53474">
    <property type="entry name" value="alpha/beta-Hydrolases"/>
    <property type="match status" value="1"/>
</dbReference>
<dbReference type="InterPro" id="IPR036736">
    <property type="entry name" value="ACP-like_sf"/>
</dbReference>
<feature type="region of interest" description="Disordered" evidence="4">
    <location>
        <begin position="2908"/>
        <end position="2936"/>
    </location>
</feature>
<dbReference type="InterPro" id="IPR006162">
    <property type="entry name" value="Ppantetheine_attach_site"/>
</dbReference>
<dbReference type="PANTHER" id="PTHR45527:SF1">
    <property type="entry name" value="FATTY ACID SYNTHASE"/>
    <property type="match status" value="1"/>
</dbReference>